<evidence type="ECO:0000256" key="7">
    <source>
        <dbReference type="ARBA" id="ARBA00023027"/>
    </source>
</evidence>
<keyword evidence="10" id="KW-1185">Reference proteome</keyword>
<dbReference type="GO" id="GO:0016491">
    <property type="term" value="F:oxidoreductase activity"/>
    <property type="evidence" value="ECO:0007669"/>
    <property type="project" value="UniProtKB-KW"/>
</dbReference>
<keyword evidence="3" id="KW-0285">Flavoprotein</keyword>
<gene>
    <name evidence="9" type="ORF">CF651_16075</name>
</gene>
<reference evidence="9 10" key="1">
    <citation type="submission" date="2017-07" db="EMBL/GenBank/DDBJ databases">
        <title>Genome sequencing and assembly of Paenibacillus rigui.</title>
        <authorList>
            <person name="Mayilraj S."/>
        </authorList>
    </citation>
    <scope>NUCLEOTIDE SEQUENCE [LARGE SCALE GENOMIC DNA]</scope>
    <source>
        <strain evidence="9 10">JCM 16352</strain>
    </source>
</reference>
<keyword evidence="6" id="KW-0560">Oxidoreductase</keyword>
<proteinExistence type="inferred from homology"/>
<evidence type="ECO:0000256" key="2">
    <source>
        <dbReference type="ARBA" id="ARBA00007118"/>
    </source>
</evidence>
<dbReference type="PANTHER" id="PTHR43821">
    <property type="entry name" value="NAD(P)H NITROREDUCTASE YDJA-RELATED"/>
    <property type="match status" value="1"/>
</dbReference>
<dbReference type="Pfam" id="PF00881">
    <property type="entry name" value="Nitroreductase"/>
    <property type="match status" value="1"/>
</dbReference>
<dbReference type="Proteomes" id="UP000215509">
    <property type="component" value="Unassembled WGS sequence"/>
</dbReference>
<dbReference type="SUPFAM" id="SSF55469">
    <property type="entry name" value="FMN-dependent nitroreductase-like"/>
    <property type="match status" value="1"/>
</dbReference>
<comment type="similarity">
    <text evidence="2">Belongs to the nitroreductase family.</text>
</comment>
<comment type="cofactor">
    <cofactor evidence="1">
        <name>FMN</name>
        <dbReference type="ChEBI" id="CHEBI:58210"/>
    </cofactor>
</comment>
<accession>A0A229UPI5</accession>
<dbReference type="OrthoDB" id="9804207at2"/>
<dbReference type="InterPro" id="IPR000415">
    <property type="entry name" value="Nitroreductase-like"/>
</dbReference>
<evidence type="ECO:0000313" key="9">
    <source>
        <dbReference type="EMBL" id="OXM85125.1"/>
    </source>
</evidence>
<evidence type="ECO:0000256" key="1">
    <source>
        <dbReference type="ARBA" id="ARBA00001917"/>
    </source>
</evidence>
<dbReference type="Gene3D" id="3.40.109.10">
    <property type="entry name" value="NADH Oxidase"/>
    <property type="match status" value="1"/>
</dbReference>
<comment type="caution">
    <text evidence="9">The sequence shown here is derived from an EMBL/GenBank/DDBJ whole genome shotgun (WGS) entry which is preliminary data.</text>
</comment>
<evidence type="ECO:0000259" key="8">
    <source>
        <dbReference type="Pfam" id="PF00881"/>
    </source>
</evidence>
<dbReference type="CDD" id="cd02135">
    <property type="entry name" value="YdjA-like"/>
    <property type="match status" value="1"/>
</dbReference>
<evidence type="ECO:0000256" key="5">
    <source>
        <dbReference type="ARBA" id="ARBA00022857"/>
    </source>
</evidence>
<dbReference type="EMBL" id="NMQW01000023">
    <property type="protein sequence ID" value="OXM85125.1"/>
    <property type="molecule type" value="Genomic_DNA"/>
</dbReference>
<evidence type="ECO:0000256" key="4">
    <source>
        <dbReference type="ARBA" id="ARBA00022643"/>
    </source>
</evidence>
<dbReference type="InterPro" id="IPR052530">
    <property type="entry name" value="NAD(P)H_nitroreductase"/>
</dbReference>
<evidence type="ECO:0000256" key="3">
    <source>
        <dbReference type="ARBA" id="ARBA00022630"/>
    </source>
</evidence>
<organism evidence="9 10">
    <name type="scientific">Paenibacillus rigui</name>
    <dbReference type="NCBI Taxonomy" id="554312"/>
    <lineage>
        <taxon>Bacteria</taxon>
        <taxon>Bacillati</taxon>
        <taxon>Bacillota</taxon>
        <taxon>Bacilli</taxon>
        <taxon>Bacillales</taxon>
        <taxon>Paenibacillaceae</taxon>
        <taxon>Paenibacillus</taxon>
    </lineage>
</organism>
<keyword evidence="5" id="KW-0521">NADP</keyword>
<dbReference type="InterPro" id="IPR029479">
    <property type="entry name" value="Nitroreductase"/>
</dbReference>
<sequence length="192" mass="21323">MTTTSFSIRDALKQRRAVRNVKPDEVEDDKIEALLAAATLAPNDRLREPWHFYVIRGEAKQRYEALALAYLEERFPTKPNLVQESLKVLTATPLVIVVTSDVIEGDPASSKDNEYAVACAIHSMWLAAEELGLGLVWRTRGIGLVHDERMHRFIGSPEGKQVVGTLFIGYPDEAAPAAATARTPHTSKTTWL</sequence>
<evidence type="ECO:0000256" key="6">
    <source>
        <dbReference type="ARBA" id="ARBA00023002"/>
    </source>
</evidence>
<dbReference type="PANTHER" id="PTHR43821:SF1">
    <property type="entry name" value="NAD(P)H NITROREDUCTASE YDJA-RELATED"/>
    <property type="match status" value="1"/>
</dbReference>
<name>A0A229UPI5_9BACL</name>
<protein>
    <submittedName>
        <fullName evidence="9">Nitroreductase</fullName>
    </submittedName>
</protein>
<dbReference type="RefSeq" id="WP_094015888.1">
    <property type="nucleotide sequence ID" value="NZ_NMQW01000023.1"/>
</dbReference>
<dbReference type="AlphaFoldDB" id="A0A229UPI5"/>
<keyword evidence="4" id="KW-0288">FMN</keyword>
<keyword evidence="7" id="KW-0520">NAD</keyword>
<evidence type="ECO:0000313" key="10">
    <source>
        <dbReference type="Proteomes" id="UP000215509"/>
    </source>
</evidence>
<dbReference type="InterPro" id="IPR026021">
    <property type="entry name" value="YdjA-like"/>
</dbReference>
<feature type="domain" description="Nitroreductase" evidence="8">
    <location>
        <begin position="12"/>
        <end position="170"/>
    </location>
</feature>